<dbReference type="EMBL" id="FOHU01000012">
    <property type="protein sequence ID" value="SET49399.1"/>
    <property type="molecule type" value="Genomic_DNA"/>
</dbReference>
<dbReference type="AlphaFoldDB" id="A0A1I0EUX8"/>
<dbReference type="OrthoDB" id="6197337at2"/>
<gene>
    <name evidence="1" type="ORF">SAMN05660297_02568</name>
</gene>
<protein>
    <submittedName>
        <fullName evidence="1">Ethanolamine utilization protein</fullName>
    </submittedName>
</protein>
<keyword evidence="2" id="KW-1185">Reference proteome</keyword>
<organism evidence="1 2">
    <name type="scientific">Natronincola peptidivorans</name>
    <dbReference type="NCBI Taxonomy" id="426128"/>
    <lineage>
        <taxon>Bacteria</taxon>
        <taxon>Bacillati</taxon>
        <taxon>Bacillota</taxon>
        <taxon>Clostridia</taxon>
        <taxon>Peptostreptococcales</taxon>
        <taxon>Natronincolaceae</taxon>
        <taxon>Natronincola</taxon>
    </lineage>
</organism>
<proteinExistence type="predicted"/>
<dbReference type="STRING" id="426128.SAMN05660297_02568"/>
<dbReference type="PIRSF" id="PIRSF034981">
    <property type="entry name" value="Eut_put"/>
    <property type="match status" value="1"/>
</dbReference>
<evidence type="ECO:0000313" key="1">
    <source>
        <dbReference type="EMBL" id="SET49399.1"/>
    </source>
</evidence>
<name>A0A1I0EUX8_9FIRM</name>
<evidence type="ECO:0000313" key="2">
    <source>
        <dbReference type="Proteomes" id="UP000199568"/>
    </source>
</evidence>
<dbReference type="InterPro" id="IPR013372">
    <property type="entry name" value="Eut_put"/>
</dbReference>
<sequence>MDLERLVKAITLEVLKHMEITNHDTPPPLKKLLVLEETDSKEEERYFQSIKGRYQVEGIESYHQGQSINYYDAIIIPYLPIKEMVNIGIGVRNGDISEITSEAILLGVKVYVLKEGIDYRKYQKTSNIGYYQMMESYEKKLKELGIHIVDQDNFYESLNNHQKDMNNDNSSTIIDKRIITETDIEEFYSKGYEEIFLREKTIITPLAEDYIKQNRIAIFREK</sequence>
<dbReference type="Proteomes" id="UP000199568">
    <property type="component" value="Unassembled WGS sequence"/>
</dbReference>
<accession>A0A1I0EUX8</accession>
<reference evidence="1 2" key="1">
    <citation type="submission" date="2016-10" db="EMBL/GenBank/DDBJ databases">
        <authorList>
            <person name="de Groot N.N."/>
        </authorList>
    </citation>
    <scope>NUCLEOTIDE SEQUENCE [LARGE SCALE GENOMIC DNA]</scope>
    <source>
        <strain evidence="1 2">DSM 18979</strain>
    </source>
</reference>
<dbReference type="RefSeq" id="WP_090444713.1">
    <property type="nucleotide sequence ID" value="NZ_FOHU01000012.1"/>
</dbReference>